<feature type="domain" description="FokI recognition" evidence="2">
    <location>
        <begin position="12"/>
        <end position="146"/>
    </location>
</feature>
<dbReference type="Pfam" id="PF09254">
    <property type="entry name" value="FokI_cleav_dom"/>
    <property type="match status" value="1"/>
</dbReference>
<dbReference type="Gene3D" id="1.10.10.10">
    <property type="entry name" value="Winged helix-like DNA-binding domain superfamily/Winged helix DNA-binding domain"/>
    <property type="match status" value="1"/>
</dbReference>
<evidence type="ECO:0000259" key="1">
    <source>
        <dbReference type="Pfam" id="PF02980"/>
    </source>
</evidence>
<dbReference type="Proteomes" id="UP000190140">
    <property type="component" value="Unassembled WGS sequence"/>
</dbReference>
<dbReference type="EC" id="3.1.21.4" evidence="5"/>
<protein>
    <submittedName>
        <fullName evidence="5">Type-2 restriction enzyme FokI</fullName>
        <ecNumber evidence="5">3.1.21.4</ecNumber>
    </submittedName>
</protein>
<dbReference type="InterPro" id="IPR036388">
    <property type="entry name" value="WH-like_DNA-bd_sf"/>
</dbReference>
<sequence length="584" mass="66669">MEQVRLADITVRTFGWIQNPGDFNKLKKVVQVFDHTSNTHEKLKNVIIPSLIEERDGRDRFIQELSKIPLKLKYADLVGTGFKPRNSARCNGIIQAIVEGQGGKKFVDNWSADGYIRWAHALGFIDYEYATDTFFITQLGFDYSRAENDSQGEKDILIKAILSYPPAVRVLDLLSNGDHLTKYDIGRMLGFSGEAGFTSLPQNILINALAICDNNEECNRMKSDWDGSSDKYARMIGSWLSKLGLVSKISKNFNVIVDGVTKTVSIAHAFKITPEGLRQLRRARGVNKAQRITKRVYWEMFATKKMDRVYVRTRRAYILKALEKSSGLITLDKIKEILTTKGLDENIETIKDDIKGLINIGLNIEESSRGYSLKDTINDFTIPVIEHEQTIKSSIEELKSELRTQLNVISHDYLQLVDISQDSQQNRLFEMKVMDLFINEFGYNGSHLGGSRKPDGILYTEGLSKDYGIIVDTKAYKDGYNLPIAQADEMERYIRENIDRNEVVNPNRWWEVFPSKINDYKFLFVSAYFKGNFKEQLERISINTGILGGAISVEHLLLGAEYFKRGILSLEDVRDKFCNTEIEF</sequence>
<dbReference type="InterPro" id="IPR004234">
    <property type="entry name" value="FokI_D1"/>
</dbReference>
<dbReference type="CDD" id="cd00941">
    <property type="entry name" value="FokI_N"/>
    <property type="match status" value="1"/>
</dbReference>
<dbReference type="Pfam" id="PF16902">
    <property type="entry name" value="FokI_D3"/>
    <property type="match status" value="1"/>
</dbReference>
<dbReference type="InterPro" id="IPR015334">
    <property type="entry name" value="FokI_cleavage_dom"/>
</dbReference>
<name>A0A1V4I7R7_9FIRM</name>
<feature type="domain" description="FokI cleavage" evidence="3">
    <location>
        <begin position="395"/>
        <end position="580"/>
    </location>
</feature>
<dbReference type="RefSeq" id="WP_079411935.1">
    <property type="nucleotide sequence ID" value="NZ_MZGW01000003.1"/>
</dbReference>
<organism evidence="5 6">
    <name type="scientific">Alkalithermobacter paradoxus</name>
    <dbReference type="NCBI Taxonomy" id="29349"/>
    <lineage>
        <taxon>Bacteria</taxon>
        <taxon>Bacillati</taxon>
        <taxon>Bacillota</taxon>
        <taxon>Clostridia</taxon>
        <taxon>Peptostreptococcales</taxon>
        <taxon>Tepidibacteraceae</taxon>
        <taxon>Alkalithermobacter</taxon>
    </lineage>
</organism>
<feature type="domain" description="FokI D3" evidence="4">
    <location>
        <begin position="301"/>
        <end position="368"/>
    </location>
</feature>
<evidence type="ECO:0000259" key="2">
    <source>
        <dbReference type="Pfam" id="PF02981"/>
    </source>
</evidence>
<accession>A0A1V4I7R7</accession>
<comment type="caution">
    <text evidence="5">The sequence shown here is derived from an EMBL/GenBank/DDBJ whole genome shotgun (WGS) entry which is preliminary data.</text>
</comment>
<dbReference type="Pfam" id="PF02981">
    <property type="entry name" value="FokI_D1"/>
    <property type="match status" value="1"/>
</dbReference>
<dbReference type="CDD" id="cd22327">
    <property type="entry name" value="FokI_nuclease-like"/>
    <property type="match status" value="1"/>
</dbReference>
<dbReference type="REBASE" id="199722">
    <property type="entry name" value="Cth7309ORF10990P"/>
</dbReference>
<dbReference type="SUPFAM" id="SSF52980">
    <property type="entry name" value="Restriction endonuclease-like"/>
    <property type="match status" value="1"/>
</dbReference>
<dbReference type="InterPro" id="IPR031655">
    <property type="entry name" value="FokI_D3"/>
</dbReference>
<dbReference type="InterPro" id="IPR011335">
    <property type="entry name" value="Restrct_endonuc-II-like"/>
</dbReference>
<evidence type="ECO:0000259" key="4">
    <source>
        <dbReference type="Pfam" id="PF16902"/>
    </source>
</evidence>
<proteinExistence type="predicted"/>
<gene>
    <name evidence="5" type="primary">fokIR</name>
    <name evidence="5" type="ORF">CLOTH_10980</name>
</gene>
<dbReference type="STRING" id="29349.CLOTH_10980"/>
<dbReference type="Gene3D" id="3.90.241.10">
    <property type="entry name" value="Foki Restriction Endonuclease, Chain A, domain 1"/>
    <property type="match status" value="1"/>
</dbReference>
<dbReference type="InterPro" id="IPR044945">
    <property type="entry name" value="FokI_dom_1_2"/>
</dbReference>
<dbReference type="AlphaFoldDB" id="A0A1V4I7R7"/>
<dbReference type="GO" id="GO:0009307">
    <property type="term" value="P:DNA restriction-modification system"/>
    <property type="evidence" value="ECO:0007669"/>
    <property type="project" value="InterPro"/>
</dbReference>
<dbReference type="Pfam" id="PF02980">
    <property type="entry name" value="FokI_dom_2"/>
    <property type="match status" value="1"/>
</dbReference>
<evidence type="ECO:0000313" key="5">
    <source>
        <dbReference type="EMBL" id="OPJ55920.1"/>
    </source>
</evidence>
<dbReference type="GO" id="GO:0009036">
    <property type="term" value="F:type II site-specific deoxyribonuclease activity"/>
    <property type="evidence" value="ECO:0007669"/>
    <property type="project" value="UniProtKB-EC"/>
</dbReference>
<keyword evidence="5" id="KW-0378">Hydrolase</keyword>
<reference evidence="5 6" key="1">
    <citation type="submission" date="2017-03" db="EMBL/GenBank/DDBJ databases">
        <title>Genome sequence of Clostridium thermoalcaliphilum DSM 7309.</title>
        <authorList>
            <person name="Poehlein A."/>
            <person name="Daniel R."/>
        </authorList>
    </citation>
    <scope>NUCLEOTIDE SEQUENCE [LARGE SCALE GENOMIC DNA]</scope>
    <source>
        <strain evidence="5 6">DSM 7309</strain>
    </source>
</reference>
<dbReference type="InterPro" id="IPR004233">
    <property type="entry name" value="FokI_D2"/>
</dbReference>
<dbReference type="EMBL" id="MZGW01000003">
    <property type="protein sequence ID" value="OPJ55920.1"/>
    <property type="molecule type" value="Genomic_DNA"/>
</dbReference>
<dbReference type="Gene3D" id="3.40.91.30">
    <property type="match status" value="1"/>
</dbReference>
<dbReference type="InterPro" id="IPR036390">
    <property type="entry name" value="WH_DNA-bd_sf"/>
</dbReference>
<evidence type="ECO:0000259" key="3">
    <source>
        <dbReference type="Pfam" id="PF09254"/>
    </source>
</evidence>
<feature type="domain" description="FokI recognition" evidence="1">
    <location>
        <begin position="153"/>
        <end position="280"/>
    </location>
</feature>
<dbReference type="GO" id="GO:0003677">
    <property type="term" value="F:DNA binding"/>
    <property type="evidence" value="ECO:0007669"/>
    <property type="project" value="InterPro"/>
</dbReference>
<dbReference type="SUPFAM" id="SSF46785">
    <property type="entry name" value="Winged helix' DNA-binding domain"/>
    <property type="match status" value="3"/>
</dbReference>
<evidence type="ECO:0000313" key="6">
    <source>
        <dbReference type="Proteomes" id="UP000190140"/>
    </source>
</evidence>
<keyword evidence="6" id="KW-1185">Reference proteome</keyword>